<dbReference type="EMBL" id="MU117973">
    <property type="protein sequence ID" value="KAF9651720.1"/>
    <property type="molecule type" value="Genomic_DNA"/>
</dbReference>
<keyword evidence="2" id="KW-1185">Reference proteome</keyword>
<gene>
    <name evidence="1" type="ORF">BDM02DRAFT_3258888</name>
</gene>
<evidence type="ECO:0000313" key="1">
    <source>
        <dbReference type="EMBL" id="KAF9651720.1"/>
    </source>
</evidence>
<name>A0ACB6ZQQ1_THEGA</name>
<dbReference type="Proteomes" id="UP000886501">
    <property type="component" value="Unassembled WGS sequence"/>
</dbReference>
<reference evidence="1" key="1">
    <citation type="submission" date="2019-10" db="EMBL/GenBank/DDBJ databases">
        <authorList>
            <consortium name="DOE Joint Genome Institute"/>
            <person name="Kuo A."/>
            <person name="Miyauchi S."/>
            <person name="Kiss E."/>
            <person name="Drula E."/>
            <person name="Kohler A."/>
            <person name="Sanchez-Garcia M."/>
            <person name="Andreopoulos B."/>
            <person name="Barry K.W."/>
            <person name="Bonito G."/>
            <person name="Buee M."/>
            <person name="Carver A."/>
            <person name="Chen C."/>
            <person name="Cichocki N."/>
            <person name="Clum A."/>
            <person name="Culley D."/>
            <person name="Crous P.W."/>
            <person name="Fauchery L."/>
            <person name="Girlanda M."/>
            <person name="Hayes R."/>
            <person name="Keri Z."/>
            <person name="Labutti K."/>
            <person name="Lipzen A."/>
            <person name="Lombard V."/>
            <person name="Magnuson J."/>
            <person name="Maillard F."/>
            <person name="Morin E."/>
            <person name="Murat C."/>
            <person name="Nolan M."/>
            <person name="Ohm R."/>
            <person name="Pangilinan J."/>
            <person name="Pereira M."/>
            <person name="Perotto S."/>
            <person name="Peter M."/>
            <person name="Riley R."/>
            <person name="Sitrit Y."/>
            <person name="Stielow B."/>
            <person name="Szollosi G."/>
            <person name="Zifcakova L."/>
            <person name="Stursova M."/>
            <person name="Spatafora J.W."/>
            <person name="Tedersoo L."/>
            <person name="Vaario L.-M."/>
            <person name="Yamada A."/>
            <person name="Yan M."/>
            <person name="Wang P."/>
            <person name="Xu J."/>
            <person name="Bruns T."/>
            <person name="Baldrian P."/>
            <person name="Vilgalys R."/>
            <person name="Henrissat B."/>
            <person name="Grigoriev I.V."/>
            <person name="Hibbett D."/>
            <person name="Nagy L.G."/>
            <person name="Martin F.M."/>
        </authorList>
    </citation>
    <scope>NUCLEOTIDE SEQUENCE</scope>
    <source>
        <strain evidence="1">P2</strain>
    </source>
</reference>
<sequence>MGSGVLAPGSSGGSDVKRRLELDLASVFAIRRCRAVVRISHVIAGEMQPSEDLCLGLLAAYTTICRSLPQHLDHLSVGAAGGLAPLITKLEIHRVCEDGVTFINTWFLPFAQSSDDCVILRKSSYRSSGRQISAGSIRPPPCRFWFDEAASFTDASLEYDVSESSFLILSILKGYLISWTSRPQGLPSILHLHYFTLMYIHPDTVDSRLTIGPTRRRSTFAMRSRY</sequence>
<organism evidence="1 2">
    <name type="scientific">Thelephora ganbajun</name>
    <name type="common">Ganba fungus</name>
    <dbReference type="NCBI Taxonomy" id="370292"/>
    <lineage>
        <taxon>Eukaryota</taxon>
        <taxon>Fungi</taxon>
        <taxon>Dikarya</taxon>
        <taxon>Basidiomycota</taxon>
        <taxon>Agaricomycotina</taxon>
        <taxon>Agaricomycetes</taxon>
        <taxon>Thelephorales</taxon>
        <taxon>Thelephoraceae</taxon>
        <taxon>Thelephora</taxon>
    </lineage>
</organism>
<accession>A0ACB6ZQQ1</accession>
<protein>
    <submittedName>
        <fullName evidence="1">Uncharacterized protein</fullName>
    </submittedName>
</protein>
<evidence type="ECO:0000313" key="2">
    <source>
        <dbReference type="Proteomes" id="UP000886501"/>
    </source>
</evidence>
<comment type="caution">
    <text evidence="1">The sequence shown here is derived from an EMBL/GenBank/DDBJ whole genome shotgun (WGS) entry which is preliminary data.</text>
</comment>
<proteinExistence type="predicted"/>
<reference evidence="1" key="2">
    <citation type="journal article" date="2020" name="Nat. Commun.">
        <title>Large-scale genome sequencing of mycorrhizal fungi provides insights into the early evolution of symbiotic traits.</title>
        <authorList>
            <person name="Miyauchi S."/>
            <person name="Kiss E."/>
            <person name="Kuo A."/>
            <person name="Drula E."/>
            <person name="Kohler A."/>
            <person name="Sanchez-Garcia M."/>
            <person name="Morin E."/>
            <person name="Andreopoulos B."/>
            <person name="Barry K.W."/>
            <person name="Bonito G."/>
            <person name="Buee M."/>
            <person name="Carver A."/>
            <person name="Chen C."/>
            <person name="Cichocki N."/>
            <person name="Clum A."/>
            <person name="Culley D."/>
            <person name="Crous P.W."/>
            <person name="Fauchery L."/>
            <person name="Girlanda M."/>
            <person name="Hayes R.D."/>
            <person name="Keri Z."/>
            <person name="LaButti K."/>
            <person name="Lipzen A."/>
            <person name="Lombard V."/>
            <person name="Magnuson J."/>
            <person name="Maillard F."/>
            <person name="Murat C."/>
            <person name="Nolan M."/>
            <person name="Ohm R.A."/>
            <person name="Pangilinan J."/>
            <person name="Pereira M.F."/>
            <person name="Perotto S."/>
            <person name="Peter M."/>
            <person name="Pfister S."/>
            <person name="Riley R."/>
            <person name="Sitrit Y."/>
            <person name="Stielow J.B."/>
            <person name="Szollosi G."/>
            <person name="Zifcakova L."/>
            <person name="Stursova M."/>
            <person name="Spatafora J.W."/>
            <person name="Tedersoo L."/>
            <person name="Vaario L.M."/>
            <person name="Yamada A."/>
            <person name="Yan M."/>
            <person name="Wang P."/>
            <person name="Xu J."/>
            <person name="Bruns T."/>
            <person name="Baldrian P."/>
            <person name="Vilgalys R."/>
            <person name="Dunand C."/>
            <person name="Henrissat B."/>
            <person name="Grigoriev I.V."/>
            <person name="Hibbett D."/>
            <person name="Nagy L.G."/>
            <person name="Martin F.M."/>
        </authorList>
    </citation>
    <scope>NUCLEOTIDE SEQUENCE</scope>
    <source>
        <strain evidence="1">P2</strain>
    </source>
</reference>